<evidence type="ECO:0000259" key="2">
    <source>
        <dbReference type="Pfam" id="PF24818"/>
    </source>
</evidence>
<dbReference type="Proteomes" id="UP000594638">
    <property type="component" value="Unassembled WGS sequence"/>
</dbReference>
<name>A0A8S0PCZ7_OLEEU</name>
<dbReference type="InterPro" id="IPR057939">
    <property type="entry name" value="TRF2_HOY1_PH"/>
</dbReference>
<evidence type="ECO:0000313" key="3">
    <source>
        <dbReference type="EMBL" id="CAA2938301.1"/>
    </source>
</evidence>
<feature type="non-terminal residue" evidence="3">
    <location>
        <position position="1"/>
    </location>
</feature>
<feature type="region of interest" description="Disordered" evidence="1">
    <location>
        <begin position="1"/>
        <end position="34"/>
    </location>
</feature>
<dbReference type="OrthoDB" id="1516808at2759"/>
<protein>
    <recommendedName>
        <fullName evidence="2">TRF2/HOY1 PH-like domain-containing protein</fullName>
    </recommendedName>
</protein>
<gene>
    <name evidence="3" type="ORF">OLEA9_A085716</name>
</gene>
<dbReference type="PANTHER" id="PTHR33494:SF27">
    <property type="entry name" value="ATP-DEPENDENT DNA HELICASE"/>
    <property type="match status" value="1"/>
</dbReference>
<organism evidence="3 4">
    <name type="scientific">Olea europaea subsp. europaea</name>
    <dbReference type="NCBI Taxonomy" id="158383"/>
    <lineage>
        <taxon>Eukaryota</taxon>
        <taxon>Viridiplantae</taxon>
        <taxon>Streptophyta</taxon>
        <taxon>Embryophyta</taxon>
        <taxon>Tracheophyta</taxon>
        <taxon>Spermatophyta</taxon>
        <taxon>Magnoliopsida</taxon>
        <taxon>eudicotyledons</taxon>
        <taxon>Gunneridae</taxon>
        <taxon>Pentapetalae</taxon>
        <taxon>asterids</taxon>
        <taxon>lamiids</taxon>
        <taxon>Lamiales</taxon>
        <taxon>Oleaceae</taxon>
        <taxon>Oleeae</taxon>
        <taxon>Olea</taxon>
    </lineage>
</organism>
<accession>A0A8S0PCZ7</accession>
<evidence type="ECO:0000256" key="1">
    <source>
        <dbReference type="SAM" id="MobiDB-lite"/>
    </source>
</evidence>
<reference evidence="3 4" key="1">
    <citation type="submission" date="2019-12" db="EMBL/GenBank/DDBJ databases">
        <authorList>
            <person name="Alioto T."/>
            <person name="Alioto T."/>
            <person name="Gomez Garrido J."/>
        </authorList>
    </citation>
    <scope>NUCLEOTIDE SEQUENCE [LARGE SCALE GENOMIC DNA]</scope>
</reference>
<dbReference type="Pfam" id="PF24818">
    <property type="entry name" value="PH_TRF2_HOY1"/>
    <property type="match status" value="1"/>
</dbReference>
<comment type="caution">
    <text evidence="3">The sequence shown here is derived from an EMBL/GenBank/DDBJ whole genome shotgun (WGS) entry which is preliminary data.</text>
</comment>
<proteinExistence type="predicted"/>
<keyword evidence="4" id="KW-1185">Reference proteome</keyword>
<feature type="domain" description="TRF2/HOY1 PH-like" evidence="2">
    <location>
        <begin position="41"/>
        <end position="159"/>
    </location>
</feature>
<dbReference type="AlphaFoldDB" id="A0A8S0PCZ7"/>
<sequence>LSEENNASVTMKSSKNLNSPTQKDARRTSTSGANDKLKASNFSASLLRIGNWQYVSSFQNGLVAKCYFAKQKLVWEVLEGGLKRKIEILWSDIIALKATYSDNGHGTLTIVLARLPIFFKETNPQPRKCTIWKPTSDFTGGEASKNRKHFLQCSPGVLNENYEKLIQCDRRLYILSQQLKIVMDSPYFEAHAPTFEYPEESRGREFDQVVAAQGVVVVI</sequence>
<dbReference type="Gramene" id="OE9A085716T1">
    <property type="protein sequence ID" value="OE9A085716C1"/>
    <property type="gene ID" value="OE9A085716"/>
</dbReference>
<dbReference type="PANTHER" id="PTHR33494">
    <property type="entry name" value="OS02G0793800 PROTEIN"/>
    <property type="match status" value="1"/>
</dbReference>
<feature type="compositionally biased region" description="Polar residues" evidence="1">
    <location>
        <begin position="1"/>
        <end position="33"/>
    </location>
</feature>
<dbReference type="EMBL" id="CACTIH010000034">
    <property type="protein sequence ID" value="CAA2938301.1"/>
    <property type="molecule type" value="Genomic_DNA"/>
</dbReference>
<evidence type="ECO:0000313" key="4">
    <source>
        <dbReference type="Proteomes" id="UP000594638"/>
    </source>
</evidence>